<evidence type="ECO:0000313" key="1">
    <source>
        <dbReference type="EnsemblPlants" id="OGLUM04G25060.1"/>
    </source>
</evidence>
<sequence>MLLLESFPAYFSSPPVWLGAAALSASAPPPPPRRSLPCRGCCVLPVRARQRRSRGGDCCCRCQKSDLGEGGGVLVDTESEFCV</sequence>
<dbReference type="HOGENOM" id="CLU_2546304_0_0_1"/>
<dbReference type="EnsemblPlants" id="OGLUM04G25060.1">
    <property type="protein sequence ID" value="OGLUM04G25060.1"/>
    <property type="gene ID" value="OGLUM04G25060"/>
</dbReference>
<dbReference type="AlphaFoldDB" id="A0A0D9ZQL1"/>
<evidence type="ECO:0000313" key="2">
    <source>
        <dbReference type="Proteomes" id="UP000026961"/>
    </source>
</evidence>
<organism evidence="1">
    <name type="scientific">Oryza glumipatula</name>
    <dbReference type="NCBI Taxonomy" id="40148"/>
    <lineage>
        <taxon>Eukaryota</taxon>
        <taxon>Viridiplantae</taxon>
        <taxon>Streptophyta</taxon>
        <taxon>Embryophyta</taxon>
        <taxon>Tracheophyta</taxon>
        <taxon>Spermatophyta</taxon>
        <taxon>Magnoliopsida</taxon>
        <taxon>Liliopsida</taxon>
        <taxon>Poales</taxon>
        <taxon>Poaceae</taxon>
        <taxon>BOP clade</taxon>
        <taxon>Oryzoideae</taxon>
        <taxon>Oryzeae</taxon>
        <taxon>Oryzinae</taxon>
        <taxon>Oryza</taxon>
    </lineage>
</organism>
<dbReference type="Proteomes" id="UP000026961">
    <property type="component" value="Chromosome 4"/>
</dbReference>
<keyword evidence="2" id="KW-1185">Reference proteome</keyword>
<reference evidence="1" key="1">
    <citation type="submission" date="2015-04" db="UniProtKB">
        <authorList>
            <consortium name="EnsemblPlants"/>
        </authorList>
    </citation>
    <scope>IDENTIFICATION</scope>
</reference>
<name>A0A0D9ZQL1_9ORYZ</name>
<proteinExistence type="predicted"/>
<accession>A0A0D9ZQL1</accession>
<protein>
    <submittedName>
        <fullName evidence="1">Uncharacterized protein</fullName>
    </submittedName>
</protein>
<dbReference type="Gramene" id="OGLUM04G25060.1">
    <property type="protein sequence ID" value="OGLUM04G25060.1"/>
    <property type="gene ID" value="OGLUM04G25060"/>
</dbReference>
<reference evidence="1" key="2">
    <citation type="submission" date="2018-05" db="EMBL/GenBank/DDBJ databases">
        <title>OgluRS3 (Oryza glumaepatula Reference Sequence Version 3).</title>
        <authorList>
            <person name="Zhang J."/>
            <person name="Kudrna D."/>
            <person name="Lee S."/>
            <person name="Talag J."/>
            <person name="Welchert J."/>
            <person name="Wing R.A."/>
        </authorList>
    </citation>
    <scope>NUCLEOTIDE SEQUENCE [LARGE SCALE GENOMIC DNA]</scope>
</reference>